<keyword evidence="3" id="KW-1185">Reference proteome</keyword>
<dbReference type="EMBL" id="WTYJ01000001">
    <property type="protein sequence ID" value="MXO98495.1"/>
    <property type="molecule type" value="Genomic_DNA"/>
</dbReference>
<dbReference type="Pfam" id="PF01497">
    <property type="entry name" value="Peripla_BP_2"/>
    <property type="match status" value="1"/>
</dbReference>
<gene>
    <name evidence="2" type="ORF">GRI97_05775</name>
</gene>
<dbReference type="AlphaFoldDB" id="A0A6I4TQP6"/>
<dbReference type="Gene3D" id="3.40.50.1980">
    <property type="entry name" value="Nitrogenase molybdenum iron protein domain"/>
    <property type="match status" value="2"/>
</dbReference>
<protein>
    <submittedName>
        <fullName evidence="2">ABC transporter substrate-binding protein</fullName>
    </submittedName>
</protein>
<sequence>MAPVLLGLLLGACGREDVGTEVAIPAKPMRIMSTNMCTDLLLLMLVPRDRIASVTFLAHDAVEVIMPGADRGVAINHGTAEEVVAQQPDLILASPWSTPVMRQLAASTGAPLVEIDSAASFADIRRVTRQMGDLVGEPARAEALVAEMDRKLADLAANPPAQIRRVVVWEGDGNLTGSGTLTDEIIRAAGANNIAGNFPAARHATYSMEELLQARPDAILQGESRFNPPSLRESAGDHRLIRTAFKGRRITYPAALHACGLPQAADAARQLRAEIARVPSGPAPW</sequence>
<name>A0A6I4TQP6_9SPHN</name>
<reference evidence="2 3" key="1">
    <citation type="submission" date="2019-12" db="EMBL/GenBank/DDBJ databases">
        <title>Genomic-based taxomic classification of the family Erythrobacteraceae.</title>
        <authorList>
            <person name="Xu L."/>
        </authorList>
    </citation>
    <scope>NUCLEOTIDE SEQUENCE [LARGE SCALE GENOMIC DNA]</scope>
    <source>
        <strain evidence="2 3">S36</strain>
    </source>
</reference>
<dbReference type="RefSeq" id="WP_377018920.1">
    <property type="nucleotide sequence ID" value="NZ_JBHSCP010000001.1"/>
</dbReference>
<dbReference type="PROSITE" id="PS50983">
    <property type="entry name" value="FE_B12_PBP"/>
    <property type="match status" value="1"/>
</dbReference>
<evidence type="ECO:0000313" key="2">
    <source>
        <dbReference type="EMBL" id="MXO98495.1"/>
    </source>
</evidence>
<dbReference type="GO" id="GO:0071281">
    <property type="term" value="P:cellular response to iron ion"/>
    <property type="evidence" value="ECO:0007669"/>
    <property type="project" value="TreeGrafter"/>
</dbReference>
<evidence type="ECO:0000313" key="3">
    <source>
        <dbReference type="Proteomes" id="UP000469430"/>
    </source>
</evidence>
<dbReference type="Proteomes" id="UP000469430">
    <property type="component" value="Unassembled WGS sequence"/>
</dbReference>
<proteinExistence type="predicted"/>
<dbReference type="PANTHER" id="PTHR30535:SF34">
    <property type="entry name" value="MOLYBDATE-BINDING PROTEIN MOLA"/>
    <property type="match status" value="1"/>
</dbReference>
<organism evidence="2 3">
    <name type="scientific">Croceibacterium xixiisoli</name>
    <dbReference type="NCBI Taxonomy" id="1476466"/>
    <lineage>
        <taxon>Bacteria</taxon>
        <taxon>Pseudomonadati</taxon>
        <taxon>Pseudomonadota</taxon>
        <taxon>Alphaproteobacteria</taxon>
        <taxon>Sphingomonadales</taxon>
        <taxon>Erythrobacteraceae</taxon>
        <taxon>Croceibacterium</taxon>
    </lineage>
</organism>
<evidence type="ECO:0000259" key="1">
    <source>
        <dbReference type="PROSITE" id="PS50983"/>
    </source>
</evidence>
<dbReference type="SUPFAM" id="SSF53807">
    <property type="entry name" value="Helical backbone' metal receptor"/>
    <property type="match status" value="1"/>
</dbReference>
<comment type="caution">
    <text evidence="2">The sequence shown here is derived from an EMBL/GenBank/DDBJ whole genome shotgun (WGS) entry which is preliminary data.</text>
</comment>
<dbReference type="InterPro" id="IPR050902">
    <property type="entry name" value="ABC_Transporter_SBP"/>
</dbReference>
<dbReference type="InterPro" id="IPR002491">
    <property type="entry name" value="ABC_transptr_periplasmic_BD"/>
</dbReference>
<dbReference type="PANTHER" id="PTHR30535">
    <property type="entry name" value="VITAMIN B12-BINDING PROTEIN"/>
    <property type="match status" value="1"/>
</dbReference>
<accession>A0A6I4TQP6</accession>
<feature type="domain" description="Fe/B12 periplasmic-binding" evidence="1">
    <location>
        <begin position="30"/>
        <end position="285"/>
    </location>
</feature>